<dbReference type="Proteomes" id="UP000828048">
    <property type="component" value="Chromosome 8"/>
</dbReference>
<reference evidence="1 2" key="1">
    <citation type="journal article" date="2021" name="Hortic Res">
        <title>High-quality reference genome and annotation aids understanding of berry development for evergreen blueberry (Vaccinium darrowii).</title>
        <authorList>
            <person name="Yu J."/>
            <person name="Hulse-Kemp A.M."/>
            <person name="Babiker E."/>
            <person name="Staton M."/>
        </authorList>
    </citation>
    <scope>NUCLEOTIDE SEQUENCE [LARGE SCALE GENOMIC DNA]</scope>
    <source>
        <strain evidence="2">cv. NJ 8807/NJ 8810</strain>
        <tissue evidence="1">Young leaf</tissue>
    </source>
</reference>
<accession>A0ACB7YH37</accession>
<organism evidence="1 2">
    <name type="scientific">Vaccinium darrowii</name>
    <dbReference type="NCBI Taxonomy" id="229202"/>
    <lineage>
        <taxon>Eukaryota</taxon>
        <taxon>Viridiplantae</taxon>
        <taxon>Streptophyta</taxon>
        <taxon>Embryophyta</taxon>
        <taxon>Tracheophyta</taxon>
        <taxon>Spermatophyta</taxon>
        <taxon>Magnoliopsida</taxon>
        <taxon>eudicotyledons</taxon>
        <taxon>Gunneridae</taxon>
        <taxon>Pentapetalae</taxon>
        <taxon>asterids</taxon>
        <taxon>Ericales</taxon>
        <taxon>Ericaceae</taxon>
        <taxon>Vaccinioideae</taxon>
        <taxon>Vaccinieae</taxon>
        <taxon>Vaccinium</taxon>
    </lineage>
</organism>
<dbReference type="EMBL" id="CM037158">
    <property type="protein sequence ID" value="KAH7852493.1"/>
    <property type="molecule type" value="Genomic_DNA"/>
</dbReference>
<keyword evidence="2" id="KW-1185">Reference proteome</keyword>
<evidence type="ECO:0000313" key="1">
    <source>
        <dbReference type="EMBL" id="KAH7852493.1"/>
    </source>
</evidence>
<name>A0ACB7YH37_9ERIC</name>
<protein>
    <submittedName>
        <fullName evidence="1">Uncharacterized protein</fullName>
    </submittedName>
</protein>
<comment type="caution">
    <text evidence="1">The sequence shown here is derived from an EMBL/GenBank/DDBJ whole genome shotgun (WGS) entry which is preliminary data.</text>
</comment>
<gene>
    <name evidence="1" type="ORF">Vadar_025473</name>
</gene>
<evidence type="ECO:0000313" key="2">
    <source>
        <dbReference type="Proteomes" id="UP000828048"/>
    </source>
</evidence>
<proteinExistence type="predicted"/>
<sequence length="413" mass="47178">MPATTSPFSHSASYSYVQASKSPPRQPPPSLNKDHKKPTFFFLYLRRLDLKTSRSMAFNSTLVRRFFNTSKTWNPTLRNCRISSSSVAVKTLIPPDPSKVTAPDPGDDRVHVRFLQSRPIYQSAAAVATAPDRQSFPRGEMLLDKLRDMDIGRNRVRLEGLIKPPPEAATGGKLTVDDARKLLRLSQLETLKSNLRRIRKDSIPLEEFVQICSESSGNREQGLGFAKMLDESGTVIVLGNVVFLRPDQVVKVIQKLLPAPEQLPENNPRWKELQEMEKQKADIDKMADSLVRRELWCGLGFLVVQTAAFMRLTFWELTWDVMEPICFYVTSMYFMAGYAFFLRTSKEPSFEGFFQSRFSTKQEQLMKIHDFDVERYNKLKRDFYPHSSSTLGNASPFHPSFDNSERTESGSLP</sequence>